<keyword evidence="7 8" id="KW-0539">Nucleus</keyword>
<evidence type="ECO:0000256" key="6">
    <source>
        <dbReference type="ARBA" id="ARBA00022691"/>
    </source>
</evidence>
<sequence length="389" mass="43688">MSTEKEIDTPEARAALEAMDIQIAEAGTTLLQAAQTAGAAEVLRLLKEEEAPAWYQDELGWTAMHYAAEREDSDMVKALLANGGVWNAVDNQGYCSADIALSLNATKIYKLIQSHAVRSELLLSFLSSKGRTSASDSNLILKDGEEDTVAGNTDNFLKSKLTYEKDADGRERVVDEEGNGVMMGWEEGIMRASVDRLTEGLLEGRKEDEGLRILNVGFGLGIVDTMFQNLTPKPLLHTVIEPHPSVLAHMEETGWTEKERPNLMVLKGKWQDWVEKEEIYKEGGYDVIYFDTFSEGYSELKDFFQHLPNLLAGPESRFSFFHGLGATNATFHDVYTSLSELHLQEVGIGSVKWTDVLIEDEVREEVWNGIRRKYWTLPLYRLPIAQMDL</sequence>
<dbReference type="PROSITE" id="PS50088">
    <property type="entry name" value="ANK_REPEAT"/>
    <property type="match status" value="1"/>
</dbReference>
<dbReference type="InterPro" id="IPR029063">
    <property type="entry name" value="SAM-dependent_MTases_sf"/>
</dbReference>
<name>A0A0F7STU0_PHARH</name>
<dbReference type="InterPro" id="IPR026480">
    <property type="entry name" value="RMT2_dom"/>
</dbReference>
<keyword evidence="6" id="KW-0949">S-adenosyl-L-methionine</keyword>
<keyword evidence="3 8" id="KW-0963">Cytoplasm</keyword>
<organism evidence="11">
    <name type="scientific">Phaffia rhodozyma</name>
    <name type="common">Yeast</name>
    <name type="synonym">Xanthophyllomyces dendrorhous</name>
    <dbReference type="NCBI Taxonomy" id="264483"/>
    <lineage>
        <taxon>Eukaryota</taxon>
        <taxon>Fungi</taxon>
        <taxon>Dikarya</taxon>
        <taxon>Basidiomycota</taxon>
        <taxon>Agaricomycotina</taxon>
        <taxon>Tremellomycetes</taxon>
        <taxon>Cystofilobasidiales</taxon>
        <taxon>Mrakiaceae</taxon>
        <taxon>Phaffia</taxon>
    </lineage>
</organism>
<dbReference type="GO" id="GO:0005634">
    <property type="term" value="C:nucleus"/>
    <property type="evidence" value="ECO:0007669"/>
    <property type="project" value="UniProtKB-SubCell"/>
</dbReference>
<dbReference type="PROSITE" id="PS50297">
    <property type="entry name" value="ANK_REP_REGION"/>
    <property type="match status" value="1"/>
</dbReference>
<dbReference type="PROSITE" id="PS51559">
    <property type="entry name" value="SAM_RMT2"/>
    <property type="match status" value="1"/>
</dbReference>
<keyword evidence="9" id="KW-0040">ANK repeat</keyword>
<dbReference type="InterPro" id="IPR036770">
    <property type="entry name" value="Ankyrin_rpt-contain_sf"/>
</dbReference>
<dbReference type="EMBL" id="LN483157">
    <property type="protein sequence ID" value="CED84000.1"/>
    <property type="molecule type" value="Genomic_DNA"/>
</dbReference>
<dbReference type="InterPro" id="IPR051038">
    <property type="entry name" value="RMT2/GAMT_Mtase"/>
</dbReference>
<dbReference type="SUPFAM" id="SSF53335">
    <property type="entry name" value="S-adenosyl-L-methionine-dependent methyltransferases"/>
    <property type="match status" value="1"/>
</dbReference>
<evidence type="ECO:0000256" key="8">
    <source>
        <dbReference type="PIRNR" id="PIRNR038148"/>
    </source>
</evidence>
<dbReference type="PANTHER" id="PTHR32379">
    <property type="entry name" value="GUANIDINOACETATE N-METHYLTRANSFERASE"/>
    <property type="match status" value="1"/>
</dbReference>
<dbReference type="PIRSF" id="PIRSF038148">
    <property type="entry name" value="Arginine_N-mtfrase-2"/>
    <property type="match status" value="1"/>
</dbReference>
<dbReference type="SMART" id="SM00248">
    <property type="entry name" value="ANK"/>
    <property type="match status" value="1"/>
</dbReference>
<dbReference type="GO" id="GO:0032259">
    <property type="term" value="P:methylation"/>
    <property type="evidence" value="ECO:0007669"/>
    <property type="project" value="UniProtKB-KW"/>
</dbReference>
<dbReference type="GO" id="GO:0019702">
    <property type="term" value="F:protein arginine N5-methyltransferase activity"/>
    <property type="evidence" value="ECO:0007669"/>
    <property type="project" value="TreeGrafter"/>
</dbReference>
<dbReference type="Gene3D" id="1.25.40.20">
    <property type="entry name" value="Ankyrin repeat-containing domain"/>
    <property type="match status" value="1"/>
</dbReference>
<comment type="similarity">
    <text evidence="8">Belongs to the class I-like SAM-binding methyltransferase superfamily. RMT2 methyltransferase family.</text>
</comment>
<dbReference type="Gene3D" id="3.40.50.150">
    <property type="entry name" value="Vaccinia Virus protein VP39"/>
    <property type="match status" value="1"/>
</dbReference>
<feature type="repeat" description="ANK" evidence="9">
    <location>
        <begin position="59"/>
        <end position="91"/>
    </location>
</feature>
<evidence type="ECO:0000256" key="9">
    <source>
        <dbReference type="PROSITE-ProRule" id="PRU00023"/>
    </source>
</evidence>
<proteinExistence type="inferred from homology"/>
<comment type="subcellular location">
    <subcellularLocation>
        <location evidence="8">Cytoplasm</location>
    </subcellularLocation>
    <subcellularLocation>
        <location evidence="8">Nucleus</location>
    </subcellularLocation>
</comment>
<evidence type="ECO:0000256" key="3">
    <source>
        <dbReference type="ARBA" id="ARBA00022490"/>
    </source>
</evidence>
<dbReference type="SUPFAM" id="SSF48403">
    <property type="entry name" value="Ankyrin repeat"/>
    <property type="match status" value="1"/>
</dbReference>
<dbReference type="AlphaFoldDB" id="A0A0F7STU0"/>
<feature type="domain" description="RMT2" evidence="10">
    <location>
        <begin position="147"/>
        <end position="389"/>
    </location>
</feature>
<evidence type="ECO:0000256" key="5">
    <source>
        <dbReference type="ARBA" id="ARBA00022679"/>
    </source>
</evidence>
<evidence type="ECO:0000256" key="4">
    <source>
        <dbReference type="ARBA" id="ARBA00022603"/>
    </source>
</evidence>
<evidence type="ECO:0000256" key="2">
    <source>
        <dbReference type="ARBA" id="ARBA00011245"/>
    </source>
</evidence>
<dbReference type="InterPro" id="IPR002110">
    <property type="entry name" value="Ankyrin_rpt"/>
</dbReference>
<reference evidence="11" key="1">
    <citation type="submission" date="2014-08" db="EMBL/GenBank/DDBJ databases">
        <authorList>
            <person name="Sharma Rahul"/>
            <person name="Thines Marco"/>
        </authorList>
    </citation>
    <scope>NUCLEOTIDE SEQUENCE</scope>
</reference>
<dbReference type="InterPro" id="IPR017408">
    <property type="entry name" value="Arginine_N-MeTrfase_2"/>
</dbReference>
<comment type="subunit">
    <text evidence="2 8">Monomer.</text>
</comment>
<keyword evidence="4 8" id="KW-0489">Methyltransferase</keyword>
<accession>A0A0F7STU0</accession>
<dbReference type="Pfam" id="PF12796">
    <property type="entry name" value="Ank_2"/>
    <property type="match status" value="1"/>
</dbReference>
<evidence type="ECO:0000259" key="10">
    <source>
        <dbReference type="PROSITE" id="PS51559"/>
    </source>
</evidence>
<keyword evidence="5 8" id="KW-0808">Transferase</keyword>
<evidence type="ECO:0000313" key="11">
    <source>
        <dbReference type="EMBL" id="CED84000.1"/>
    </source>
</evidence>
<evidence type="ECO:0000256" key="7">
    <source>
        <dbReference type="ARBA" id="ARBA00023242"/>
    </source>
</evidence>
<evidence type="ECO:0000256" key="1">
    <source>
        <dbReference type="ARBA" id="ARBA00002207"/>
    </source>
</evidence>
<dbReference type="EC" id="2.1.1.-" evidence="8"/>
<dbReference type="PANTHER" id="PTHR32379:SF1">
    <property type="entry name" value="GUANIDINOACETATE N-METHYLTRANSFERASE"/>
    <property type="match status" value="1"/>
</dbReference>
<comment type="function">
    <text evidence="1 8">S-adenosyl-L-methionine-dependent protein-arginine N-methyltransferase that methylates the delta-nitrogen atom of arginine residues to form N5-methylarginine (type IV) in target proteins. Monomethylates ribosomal protein L12.</text>
</comment>
<dbReference type="GO" id="GO:0005737">
    <property type="term" value="C:cytoplasm"/>
    <property type="evidence" value="ECO:0007669"/>
    <property type="project" value="UniProtKB-SubCell"/>
</dbReference>
<protein>
    <recommendedName>
        <fullName evidence="8">Arginine N-methyltransferase 2</fullName>
        <ecNumber evidence="8">2.1.1.-</ecNumber>
    </recommendedName>
</protein>